<name>A0A6I4SSV6_9SPHN</name>
<reference evidence="2 3" key="1">
    <citation type="submission" date="2019-12" db="EMBL/GenBank/DDBJ databases">
        <title>Genomic-based taxomic classification of the family Erythrobacteraceae.</title>
        <authorList>
            <person name="Xu L."/>
        </authorList>
    </citation>
    <scope>NUCLEOTIDE SEQUENCE [LARGE SCALE GENOMIC DNA]</scope>
    <source>
        <strain evidence="2 3">MCCC 1K01500</strain>
    </source>
</reference>
<evidence type="ECO:0000313" key="2">
    <source>
        <dbReference type="EMBL" id="MXO58418.1"/>
    </source>
</evidence>
<gene>
    <name evidence="2" type="ORF">GRI89_02505</name>
</gene>
<sequence length="107" mass="12137">MCIYRAQGWFALWRAPDTLDELDDFLAHERGHGARFGAVLRRRNRRQCRSYLWCCFGEFVLGTVTGLAGRQAILASTAAIERVVLRHMHEQAETLSGVDDEAATTLR</sequence>
<keyword evidence="1" id="KW-1133">Transmembrane helix</keyword>
<evidence type="ECO:0000313" key="3">
    <source>
        <dbReference type="Proteomes" id="UP000433652"/>
    </source>
</evidence>
<keyword evidence="1" id="KW-0472">Membrane</keyword>
<dbReference type="OrthoDB" id="7559360at2"/>
<comment type="caution">
    <text evidence="2">The sequence shown here is derived from an EMBL/GenBank/DDBJ whole genome shotgun (WGS) entry which is preliminary data.</text>
</comment>
<keyword evidence="3" id="KW-1185">Reference proteome</keyword>
<dbReference type="Pfam" id="PF03232">
    <property type="entry name" value="COQ7"/>
    <property type="match status" value="1"/>
</dbReference>
<dbReference type="EMBL" id="WTYM01000024">
    <property type="protein sequence ID" value="MXO58418.1"/>
    <property type="molecule type" value="Genomic_DNA"/>
</dbReference>
<proteinExistence type="predicted"/>
<keyword evidence="1" id="KW-0812">Transmembrane</keyword>
<feature type="transmembrane region" description="Helical" evidence="1">
    <location>
        <begin position="50"/>
        <end position="69"/>
    </location>
</feature>
<evidence type="ECO:0000256" key="1">
    <source>
        <dbReference type="SAM" id="Phobius"/>
    </source>
</evidence>
<dbReference type="Proteomes" id="UP000433652">
    <property type="component" value="Unassembled WGS sequence"/>
</dbReference>
<accession>A0A6I4SSV6</accession>
<protein>
    <submittedName>
        <fullName evidence="2">Uncharacterized protein</fullName>
    </submittedName>
</protein>
<dbReference type="AlphaFoldDB" id="A0A6I4SSV6"/>
<organism evidence="2 3">
    <name type="scientific">Croceibacterium salegens</name>
    <dbReference type="NCBI Taxonomy" id="1737568"/>
    <lineage>
        <taxon>Bacteria</taxon>
        <taxon>Pseudomonadati</taxon>
        <taxon>Pseudomonadota</taxon>
        <taxon>Alphaproteobacteria</taxon>
        <taxon>Sphingomonadales</taxon>
        <taxon>Erythrobacteraceae</taxon>
        <taxon>Croceibacterium</taxon>
    </lineage>
</organism>